<keyword evidence="3" id="KW-1185">Reference proteome</keyword>
<evidence type="ECO:0000313" key="3">
    <source>
        <dbReference type="Proteomes" id="UP000031515"/>
    </source>
</evidence>
<name>A0A093BJV3_CHAPE</name>
<dbReference type="Proteomes" id="UP000031515">
    <property type="component" value="Unassembled WGS sequence"/>
</dbReference>
<accession>A0A093BJV3</accession>
<organism evidence="2 3">
    <name type="scientific">Chaetura pelagica</name>
    <name type="common">Chimney swift</name>
    <name type="synonym">Hirundo pelagica</name>
    <dbReference type="NCBI Taxonomy" id="8897"/>
    <lineage>
        <taxon>Eukaryota</taxon>
        <taxon>Metazoa</taxon>
        <taxon>Chordata</taxon>
        <taxon>Craniata</taxon>
        <taxon>Vertebrata</taxon>
        <taxon>Euteleostomi</taxon>
        <taxon>Archelosauria</taxon>
        <taxon>Archosauria</taxon>
        <taxon>Dinosauria</taxon>
        <taxon>Saurischia</taxon>
        <taxon>Theropoda</taxon>
        <taxon>Coelurosauria</taxon>
        <taxon>Aves</taxon>
        <taxon>Neognathae</taxon>
        <taxon>Neoaves</taxon>
        <taxon>Strisores</taxon>
        <taxon>Apodiformes</taxon>
        <taxon>Apodidae</taxon>
        <taxon>Apodinae</taxon>
        <taxon>Chaetura</taxon>
    </lineage>
</organism>
<feature type="non-terminal residue" evidence="2">
    <location>
        <position position="126"/>
    </location>
</feature>
<gene>
    <name evidence="2" type="ORF">M959_00284</name>
</gene>
<dbReference type="EMBL" id="KN125639">
    <property type="protein sequence ID" value="KFU83555.1"/>
    <property type="molecule type" value="Genomic_DNA"/>
</dbReference>
<feature type="non-terminal residue" evidence="2">
    <location>
        <position position="1"/>
    </location>
</feature>
<reference evidence="2 3" key="1">
    <citation type="submission" date="2013-08" db="EMBL/GenBank/DDBJ databases">
        <title>Genome evolution of avian class.</title>
        <authorList>
            <person name="Zhang G."/>
            <person name="Li C."/>
        </authorList>
    </citation>
    <scope>NUCLEOTIDE SEQUENCE [LARGE SCALE GENOMIC DNA]</scope>
    <source>
        <strain evidence="2">M959</strain>
    </source>
</reference>
<evidence type="ECO:0000313" key="2">
    <source>
        <dbReference type="EMBL" id="KFU83555.1"/>
    </source>
</evidence>
<proteinExistence type="predicted"/>
<reference evidence="3" key="2">
    <citation type="journal article" date="2014" name="Science">
        <title>Comparative genomics reveals insights into avian genome evolution and adaptation.</title>
        <authorList>
            <consortium name="Avian Genome Consortium"/>
            <person name="Zhang G."/>
            <person name="Li C."/>
            <person name="Li Q."/>
            <person name="Li B."/>
            <person name="Larkin D.M."/>
            <person name="Lee C."/>
            <person name="Storz J.F."/>
            <person name="Antunes A."/>
            <person name="Greenwold M.J."/>
            <person name="Meredith R.W."/>
            <person name="Odeen A."/>
            <person name="Cui J."/>
            <person name="Zhou Q."/>
            <person name="Xu L."/>
            <person name="Pan H."/>
            <person name="Wang Z."/>
            <person name="Jin L."/>
            <person name="Zhang P."/>
            <person name="Hu H."/>
            <person name="Yang W."/>
            <person name="Hu J."/>
            <person name="Xiao J."/>
            <person name="Yang Z."/>
            <person name="Liu Y."/>
            <person name="Xie Q."/>
            <person name="Yu H."/>
            <person name="Lian J."/>
            <person name="Wen P."/>
            <person name="Zhang F."/>
            <person name="Li H."/>
            <person name="Zeng Y."/>
            <person name="Xiong Z."/>
            <person name="Liu S."/>
            <person name="Zhou L."/>
            <person name="Huang Z."/>
            <person name="An N."/>
            <person name="Wang J."/>
            <person name="Zheng Q."/>
            <person name="Xiong Y."/>
            <person name="Wang G."/>
            <person name="Wang B."/>
            <person name="Wang J."/>
            <person name="Fan Y."/>
            <person name="da Fonseca R.R."/>
            <person name="Alfaro-Nunez A."/>
            <person name="Schubert M."/>
            <person name="Orlando L."/>
            <person name="Mourier T."/>
            <person name="Howard J.T."/>
            <person name="Ganapathy G."/>
            <person name="Pfenning A."/>
            <person name="Whitney O."/>
            <person name="Rivas M.V."/>
            <person name="Hara E."/>
            <person name="Smith J."/>
            <person name="Farre M."/>
            <person name="Narayan J."/>
            <person name="Slavov G."/>
            <person name="Romanov M.N."/>
            <person name="Borges R."/>
            <person name="Machado J.P."/>
            <person name="Khan I."/>
            <person name="Springer M.S."/>
            <person name="Gatesy J."/>
            <person name="Hoffmann F.G."/>
            <person name="Opazo J.C."/>
            <person name="Hastad O."/>
            <person name="Sawyer R.H."/>
            <person name="Kim H."/>
            <person name="Kim K.W."/>
            <person name="Kim H.J."/>
            <person name="Cho S."/>
            <person name="Li N."/>
            <person name="Huang Y."/>
            <person name="Bruford M.W."/>
            <person name="Zhan X."/>
            <person name="Dixon A."/>
            <person name="Bertelsen M.F."/>
            <person name="Derryberry E."/>
            <person name="Warren W."/>
            <person name="Wilson R.K."/>
            <person name="Li S."/>
            <person name="Ray D.A."/>
            <person name="Green R.E."/>
            <person name="O'Brien S.J."/>
            <person name="Griffin D."/>
            <person name="Johnson W.E."/>
            <person name="Haussler D."/>
            <person name="Ryder O.A."/>
            <person name="Willerslev E."/>
            <person name="Graves G.R."/>
            <person name="Alstrom P."/>
            <person name="Fjeldsa J."/>
            <person name="Mindell D.P."/>
            <person name="Edwards S.V."/>
            <person name="Braun E.L."/>
            <person name="Rahbek C."/>
            <person name="Burt D.W."/>
            <person name="Houde P."/>
            <person name="Zhang Y."/>
            <person name="Yang H."/>
            <person name="Wang J."/>
            <person name="Jarvis E.D."/>
            <person name="Gilbert M.T."/>
            <person name="Wang J."/>
        </authorList>
    </citation>
    <scope>NUCLEOTIDE SEQUENCE [LARGE SCALE GENOMIC DNA]</scope>
</reference>
<dbReference type="AlphaFoldDB" id="A0A093BJV3"/>
<sequence>EQSEKILCREQKWRPSRPPVTKVKLGLNLEQHELSIIPEVDTPKSGNISFADKTGSVGGESSPISTTGAFACLKYYSHALNEEGRLPSSLTNCEQQISNGSSRQTKQSSRLLQEMLRMTAENSCDS</sequence>
<evidence type="ECO:0000256" key="1">
    <source>
        <dbReference type="SAM" id="MobiDB-lite"/>
    </source>
</evidence>
<feature type="region of interest" description="Disordered" evidence="1">
    <location>
        <begin position="40"/>
        <end position="63"/>
    </location>
</feature>
<protein>
    <submittedName>
        <fullName evidence="2">Centrosomal protein KIAA1731</fullName>
    </submittedName>
</protein>